<reference evidence="4" key="1">
    <citation type="submission" date="2019-10" db="EMBL/GenBank/DDBJ databases">
        <title>Draft genome sequece of Microseira wollei NIES-4236.</title>
        <authorList>
            <person name="Yamaguchi H."/>
            <person name="Suzuki S."/>
            <person name="Kawachi M."/>
        </authorList>
    </citation>
    <scope>NUCLEOTIDE SEQUENCE</scope>
    <source>
        <strain evidence="4">NIES-4236</strain>
    </source>
</reference>
<dbReference type="InterPro" id="IPR011006">
    <property type="entry name" value="CheY-like_superfamily"/>
</dbReference>
<evidence type="ECO:0000313" key="4">
    <source>
        <dbReference type="EMBL" id="GET42051.1"/>
    </source>
</evidence>
<dbReference type="Gene3D" id="3.40.50.2300">
    <property type="match status" value="1"/>
</dbReference>
<feature type="domain" description="Response regulatory" evidence="3">
    <location>
        <begin position="40"/>
        <end position="156"/>
    </location>
</feature>
<dbReference type="AlphaFoldDB" id="A0AAV3XKB9"/>
<dbReference type="PANTHER" id="PTHR44591">
    <property type="entry name" value="STRESS RESPONSE REGULATOR PROTEIN 1"/>
    <property type="match status" value="1"/>
</dbReference>
<keyword evidence="1 2" id="KW-0597">Phosphoprotein</keyword>
<evidence type="ECO:0000256" key="2">
    <source>
        <dbReference type="PROSITE-ProRule" id="PRU00169"/>
    </source>
</evidence>
<organism evidence="4 5">
    <name type="scientific">Microseira wollei NIES-4236</name>
    <dbReference type="NCBI Taxonomy" id="2530354"/>
    <lineage>
        <taxon>Bacteria</taxon>
        <taxon>Bacillati</taxon>
        <taxon>Cyanobacteriota</taxon>
        <taxon>Cyanophyceae</taxon>
        <taxon>Oscillatoriophycideae</taxon>
        <taxon>Aerosakkonematales</taxon>
        <taxon>Aerosakkonemataceae</taxon>
        <taxon>Microseira</taxon>
    </lineage>
</organism>
<dbReference type="Proteomes" id="UP001050975">
    <property type="component" value="Unassembled WGS sequence"/>
</dbReference>
<dbReference type="EMBL" id="BLAY01000146">
    <property type="protein sequence ID" value="GET42051.1"/>
    <property type="molecule type" value="Genomic_DNA"/>
</dbReference>
<dbReference type="InterPro" id="IPR001789">
    <property type="entry name" value="Sig_transdc_resp-reg_receiver"/>
</dbReference>
<protein>
    <submittedName>
        <fullName evidence="4">Two-component response regulator</fullName>
    </submittedName>
</protein>
<evidence type="ECO:0000256" key="1">
    <source>
        <dbReference type="ARBA" id="ARBA00022553"/>
    </source>
</evidence>
<sequence>MGDLLSLKERDSQNVPILTMVVKNLATRHTQAFNLLRSMRILLLEDNDINRQLLSEYLIYLGYQVLGLADGCNLFQALSDFQPQLILLDLKLPGIDGYTILEQIQQSSDWHQVPVIVVSAFAFRADQQRAINLGARRYFVKPVKLPQLKQAIQEELKKGSAQ</sequence>
<accession>A0AAV3XKB9</accession>
<evidence type="ECO:0000313" key="5">
    <source>
        <dbReference type="Proteomes" id="UP001050975"/>
    </source>
</evidence>
<dbReference type="SUPFAM" id="SSF52172">
    <property type="entry name" value="CheY-like"/>
    <property type="match status" value="1"/>
</dbReference>
<feature type="modified residue" description="4-aspartylphosphate" evidence="2">
    <location>
        <position position="89"/>
    </location>
</feature>
<dbReference type="CDD" id="cd17546">
    <property type="entry name" value="REC_hyHK_CKI1_RcsC-like"/>
    <property type="match status" value="1"/>
</dbReference>
<gene>
    <name evidence="4" type="ORF">MiSe_68650</name>
</gene>
<evidence type="ECO:0000259" key="3">
    <source>
        <dbReference type="PROSITE" id="PS50110"/>
    </source>
</evidence>
<keyword evidence="5" id="KW-1185">Reference proteome</keyword>
<dbReference type="Pfam" id="PF00072">
    <property type="entry name" value="Response_reg"/>
    <property type="match status" value="1"/>
</dbReference>
<dbReference type="SMART" id="SM00448">
    <property type="entry name" value="REC"/>
    <property type="match status" value="1"/>
</dbReference>
<dbReference type="PROSITE" id="PS50110">
    <property type="entry name" value="RESPONSE_REGULATORY"/>
    <property type="match status" value="1"/>
</dbReference>
<dbReference type="PANTHER" id="PTHR44591:SF3">
    <property type="entry name" value="RESPONSE REGULATORY DOMAIN-CONTAINING PROTEIN"/>
    <property type="match status" value="1"/>
</dbReference>
<dbReference type="GO" id="GO:0000160">
    <property type="term" value="P:phosphorelay signal transduction system"/>
    <property type="evidence" value="ECO:0007669"/>
    <property type="project" value="InterPro"/>
</dbReference>
<dbReference type="InterPro" id="IPR050595">
    <property type="entry name" value="Bact_response_regulator"/>
</dbReference>
<name>A0AAV3XKB9_9CYAN</name>
<proteinExistence type="predicted"/>
<comment type="caution">
    <text evidence="4">The sequence shown here is derived from an EMBL/GenBank/DDBJ whole genome shotgun (WGS) entry which is preliminary data.</text>
</comment>